<protein>
    <submittedName>
        <fullName evidence="2">Uncharacterized protein</fullName>
    </submittedName>
</protein>
<dbReference type="Proteomes" id="UP000000602">
    <property type="component" value="Chromosome"/>
</dbReference>
<dbReference type="Pfam" id="PF20701">
    <property type="entry name" value="HetE-N"/>
    <property type="match status" value="1"/>
</dbReference>
<feature type="region of interest" description="Disordered" evidence="1">
    <location>
        <begin position="88"/>
        <end position="107"/>
    </location>
</feature>
<keyword evidence="3" id="KW-1185">Reference proteome</keyword>
<dbReference type="OrthoDB" id="8685617at2"/>
<gene>
    <name evidence="2" type="ordered locus">DP2998</name>
</gene>
<dbReference type="KEGG" id="dps:DP2998"/>
<sequence>MEFLTATVFSGVLYDMLKCGAGLASDNIKKKLQDWLIDDNMASNIEAELAKLQLSDEMSESAIAKKLTSSDEITKILKEIKPINQTTITQTHSGTGDNIAGNKVINN</sequence>
<reference evidence="3" key="1">
    <citation type="journal article" date="2004" name="Environ. Microbiol.">
        <title>The genome of Desulfotalea psychrophila, a sulfate-reducing bacterium from permanently cold Arctic sediments.</title>
        <authorList>
            <person name="Rabus R."/>
            <person name="Ruepp A."/>
            <person name="Frickey T."/>
            <person name="Rattei T."/>
            <person name="Fartmann B."/>
            <person name="Stark M."/>
            <person name="Bauer M."/>
            <person name="Zibat A."/>
            <person name="Lombardot T."/>
            <person name="Becker I."/>
            <person name="Amann J."/>
            <person name="Gellner K."/>
            <person name="Teeling H."/>
            <person name="Leuschner W.D."/>
            <person name="Gloeckner F.-O."/>
            <person name="Lupas A.N."/>
            <person name="Amann R."/>
            <person name="Klenk H.-P."/>
        </authorList>
    </citation>
    <scope>NUCLEOTIDE SEQUENCE [LARGE SCALE GENOMIC DNA]</scope>
    <source>
        <strain evidence="3">DSM 12343 / LSv54</strain>
    </source>
</reference>
<evidence type="ECO:0000313" key="2">
    <source>
        <dbReference type="EMBL" id="CAG37727.1"/>
    </source>
</evidence>
<evidence type="ECO:0000313" key="3">
    <source>
        <dbReference type="Proteomes" id="UP000000602"/>
    </source>
</evidence>
<dbReference type="RefSeq" id="WP_011190239.1">
    <property type="nucleotide sequence ID" value="NC_006138.1"/>
</dbReference>
<dbReference type="AlphaFoldDB" id="Q6AIV3"/>
<dbReference type="STRING" id="177439.DP2998"/>
<accession>Q6AIV3</accession>
<dbReference type="HOGENOM" id="CLU_169430_0_0_7"/>
<organism evidence="2 3">
    <name type="scientific">Desulfotalea psychrophila (strain LSv54 / DSM 12343)</name>
    <dbReference type="NCBI Taxonomy" id="177439"/>
    <lineage>
        <taxon>Bacteria</taxon>
        <taxon>Pseudomonadati</taxon>
        <taxon>Thermodesulfobacteriota</taxon>
        <taxon>Desulfobulbia</taxon>
        <taxon>Desulfobulbales</taxon>
        <taxon>Desulfocapsaceae</taxon>
        <taxon>Desulfotalea</taxon>
    </lineage>
</organism>
<evidence type="ECO:0000256" key="1">
    <source>
        <dbReference type="SAM" id="MobiDB-lite"/>
    </source>
</evidence>
<name>Q6AIV3_DESPS</name>
<dbReference type="eggNOG" id="ENOG5033HG6">
    <property type="taxonomic scope" value="Bacteria"/>
</dbReference>
<proteinExistence type="predicted"/>
<dbReference type="EMBL" id="CR522870">
    <property type="protein sequence ID" value="CAG37727.1"/>
    <property type="molecule type" value="Genomic_DNA"/>
</dbReference>